<dbReference type="AlphaFoldDB" id="A0A1I7TI10"/>
<organism evidence="1 2">
    <name type="scientific">Caenorhabditis tropicalis</name>
    <dbReference type="NCBI Taxonomy" id="1561998"/>
    <lineage>
        <taxon>Eukaryota</taxon>
        <taxon>Metazoa</taxon>
        <taxon>Ecdysozoa</taxon>
        <taxon>Nematoda</taxon>
        <taxon>Chromadorea</taxon>
        <taxon>Rhabditida</taxon>
        <taxon>Rhabditina</taxon>
        <taxon>Rhabditomorpha</taxon>
        <taxon>Rhabditoidea</taxon>
        <taxon>Rhabditidae</taxon>
        <taxon>Peloderinae</taxon>
        <taxon>Caenorhabditis</taxon>
    </lineage>
</organism>
<dbReference type="Proteomes" id="UP000095282">
    <property type="component" value="Unplaced"/>
</dbReference>
<keyword evidence="1" id="KW-1185">Reference proteome</keyword>
<protein>
    <submittedName>
        <fullName evidence="2">Secreted protein</fullName>
    </submittedName>
</protein>
<accession>A0A1I7TI10</accession>
<evidence type="ECO:0000313" key="2">
    <source>
        <dbReference type="WBParaSite" id="Csp11.Scaffold620.g6129.t1"/>
    </source>
</evidence>
<reference evidence="2" key="1">
    <citation type="submission" date="2016-11" db="UniProtKB">
        <authorList>
            <consortium name="WormBaseParasite"/>
        </authorList>
    </citation>
    <scope>IDENTIFICATION</scope>
</reference>
<dbReference type="WBParaSite" id="Csp11.Scaffold620.g6129.t1">
    <property type="protein sequence ID" value="Csp11.Scaffold620.g6129.t1"/>
    <property type="gene ID" value="Csp11.Scaffold620.g6129"/>
</dbReference>
<sequence length="140" mass="16745">MELWSYIIWRFLPIPVVYCNWVNYSLCLFVIQLLAVHSHFKPTVIWKHWKFILFSPSISIELEKQQVQKYDSSVPVKAIERHFHLTGQSVPDRAYSDTGIRFSCRQSCLEKYLHGHRGHFHPAYVEEPDQFFWTRDRCTG</sequence>
<name>A0A1I7TI10_9PELO</name>
<proteinExistence type="predicted"/>
<evidence type="ECO:0000313" key="1">
    <source>
        <dbReference type="Proteomes" id="UP000095282"/>
    </source>
</evidence>